<dbReference type="InterPro" id="IPR013606">
    <property type="entry name" value="I-BAR_dom"/>
</dbReference>
<dbReference type="PROSITE" id="PS51338">
    <property type="entry name" value="IMD"/>
    <property type="match status" value="1"/>
</dbReference>
<evidence type="ECO:0000313" key="7">
    <source>
        <dbReference type="Proteomes" id="UP001557470"/>
    </source>
</evidence>
<feature type="compositionally biased region" description="Pro residues" evidence="3">
    <location>
        <begin position="370"/>
        <end position="381"/>
    </location>
</feature>
<proteinExistence type="predicted"/>
<keyword evidence="1 2" id="KW-0728">SH3 domain</keyword>
<evidence type="ECO:0008006" key="8">
    <source>
        <dbReference type="Google" id="ProtNLM"/>
    </source>
</evidence>
<dbReference type="InterPro" id="IPR027681">
    <property type="entry name" value="IRSp53/IRTKS/Pinkbar"/>
</dbReference>
<dbReference type="EMBL" id="JAGEUA010000003">
    <property type="protein sequence ID" value="KAL0992670.1"/>
    <property type="molecule type" value="Genomic_DNA"/>
</dbReference>
<evidence type="ECO:0000256" key="2">
    <source>
        <dbReference type="PROSITE-ProRule" id="PRU00192"/>
    </source>
</evidence>
<evidence type="ECO:0000259" key="5">
    <source>
        <dbReference type="PROSITE" id="PS51338"/>
    </source>
</evidence>
<dbReference type="InterPro" id="IPR036028">
    <property type="entry name" value="SH3-like_dom_sf"/>
</dbReference>
<feature type="domain" description="IMD" evidence="5">
    <location>
        <begin position="1"/>
        <end position="225"/>
    </location>
</feature>
<evidence type="ECO:0000259" key="4">
    <source>
        <dbReference type="PROSITE" id="PS50002"/>
    </source>
</evidence>
<reference evidence="6 7" key="1">
    <citation type="submission" date="2024-06" db="EMBL/GenBank/DDBJ databases">
        <authorList>
            <person name="Pan Q."/>
            <person name="Wen M."/>
            <person name="Jouanno E."/>
            <person name="Zahm M."/>
            <person name="Klopp C."/>
            <person name="Cabau C."/>
            <person name="Louis A."/>
            <person name="Berthelot C."/>
            <person name="Parey E."/>
            <person name="Roest Crollius H."/>
            <person name="Montfort J."/>
            <person name="Robinson-Rechavi M."/>
            <person name="Bouchez O."/>
            <person name="Lampietro C."/>
            <person name="Lopez Roques C."/>
            <person name="Donnadieu C."/>
            <person name="Postlethwait J."/>
            <person name="Bobe J."/>
            <person name="Verreycken H."/>
            <person name="Guiguen Y."/>
        </authorList>
    </citation>
    <scope>NUCLEOTIDE SEQUENCE [LARGE SCALE GENOMIC DNA]</scope>
    <source>
        <strain evidence="6">Up_M1</strain>
        <tissue evidence="6">Testis</tissue>
    </source>
</reference>
<feature type="compositionally biased region" description="Polar residues" evidence="3">
    <location>
        <begin position="253"/>
        <end position="265"/>
    </location>
</feature>
<dbReference type="SUPFAM" id="SSF103657">
    <property type="entry name" value="BAR/IMD domain-like"/>
    <property type="match status" value="1"/>
</dbReference>
<evidence type="ECO:0000256" key="3">
    <source>
        <dbReference type="SAM" id="MobiDB-lite"/>
    </source>
</evidence>
<accession>A0ABD0X149</accession>
<feature type="compositionally biased region" description="Basic and acidic residues" evidence="3">
    <location>
        <begin position="392"/>
        <end position="407"/>
    </location>
</feature>
<organism evidence="6 7">
    <name type="scientific">Umbra pygmaea</name>
    <name type="common">Eastern mudminnow</name>
    <dbReference type="NCBI Taxonomy" id="75934"/>
    <lineage>
        <taxon>Eukaryota</taxon>
        <taxon>Metazoa</taxon>
        <taxon>Chordata</taxon>
        <taxon>Craniata</taxon>
        <taxon>Vertebrata</taxon>
        <taxon>Euteleostomi</taxon>
        <taxon>Actinopterygii</taxon>
        <taxon>Neopterygii</taxon>
        <taxon>Teleostei</taxon>
        <taxon>Protacanthopterygii</taxon>
        <taxon>Esociformes</taxon>
        <taxon>Umbridae</taxon>
        <taxon>Umbra</taxon>
    </lineage>
</organism>
<dbReference type="PROSITE" id="PS50002">
    <property type="entry name" value="SH3"/>
    <property type="match status" value="1"/>
</dbReference>
<feature type="domain" description="SH3" evidence="4">
    <location>
        <begin position="275"/>
        <end position="339"/>
    </location>
</feature>
<feature type="region of interest" description="Disordered" evidence="3">
    <location>
        <begin position="206"/>
        <end position="284"/>
    </location>
</feature>
<sequence length="444" mass="49591">MSGLNSDQLHHSTLDIYMSLMDQFNPSLQKLVSLGNGYMQAFQALADTSEAYFNALAKIGQQAFHTMSSRSIGDVLIQISENQRRLTTEVEGVFRWFHSEVIQVMENNVKLDKDYISGSRRRYEVEVRNQASALERQLRRGVHQDGSEYIQFLRESQREAMMEEERRYRFLAEKHCGFTQSIIYLLNKAGAGGGLQQIADRWREQVDATRKPTSQNVSRLDQDNPSGMRKEDRRNQGWEREEQVLGKAPSRGPSPQNARSRSSSFGELLGPGGAGGGRPMRALVSHPVASNSPNLLPFTQGEVVTVLVLEPRNGWLFGRTESSSRQGWFPAAYVGRLADTPRSTSSSQSTLRSSNSMSDLLDQSGGSSNGPPPPPPPPPPNRQTDRQPSTPKMERREEPQTDSKRGEMFSGPGPNLFPKGTNPFATVKLKPTSTNDRSAPRLRR</sequence>
<dbReference type="PANTHER" id="PTHR14206">
    <property type="entry name" value="BRAIN-SPECIFIC ANGIOGENESIS INHIBITOR 1-ASSOCIATED PROTEIN 2"/>
    <property type="match status" value="1"/>
</dbReference>
<dbReference type="Pfam" id="PF08397">
    <property type="entry name" value="IMD"/>
    <property type="match status" value="2"/>
</dbReference>
<feature type="compositionally biased region" description="Gly residues" evidence="3">
    <location>
        <begin position="269"/>
        <end position="278"/>
    </location>
</feature>
<dbReference type="PANTHER" id="PTHR14206:SF5">
    <property type="entry name" value="BRAIN-SPECIFIC ANGIOGENESIS INHIBITOR 1-ASSOCIATED PROTEIN 2-LIKE PROTEIN 2"/>
    <property type="match status" value="1"/>
</dbReference>
<feature type="compositionally biased region" description="Low complexity" evidence="3">
    <location>
        <begin position="343"/>
        <end position="358"/>
    </location>
</feature>
<dbReference type="Gene3D" id="1.20.1270.60">
    <property type="entry name" value="Arfaptin homology (AH) domain/BAR domain"/>
    <property type="match status" value="1"/>
</dbReference>
<dbReference type="AlphaFoldDB" id="A0ABD0X149"/>
<feature type="region of interest" description="Disordered" evidence="3">
    <location>
        <begin position="339"/>
        <end position="444"/>
    </location>
</feature>
<protein>
    <recommendedName>
        <fullName evidence="8">Brain-specific angiogenesis inhibitor 1-associated protein 2-like protein 2</fullName>
    </recommendedName>
</protein>
<feature type="compositionally biased region" description="Polar residues" evidence="3">
    <location>
        <begin position="211"/>
        <end position="225"/>
    </location>
</feature>
<keyword evidence="7" id="KW-1185">Reference proteome</keyword>
<feature type="compositionally biased region" description="Basic and acidic residues" evidence="3">
    <location>
        <begin position="228"/>
        <end position="244"/>
    </location>
</feature>
<dbReference type="Pfam" id="PF07653">
    <property type="entry name" value="SH3_2"/>
    <property type="match status" value="1"/>
</dbReference>
<dbReference type="Proteomes" id="UP001557470">
    <property type="component" value="Unassembled WGS sequence"/>
</dbReference>
<dbReference type="InterPro" id="IPR001452">
    <property type="entry name" value="SH3_domain"/>
</dbReference>
<dbReference type="InterPro" id="IPR027267">
    <property type="entry name" value="AH/BAR_dom_sf"/>
</dbReference>
<name>A0ABD0X149_UMBPY</name>
<evidence type="ECO:0000313" key="6">
    <source>
        <dbReference type="EMBL" id="KAL0992670.1"/>
    </source>
</evidence>
<gene>
    <name evidence="6" type="ORF">UPYG_G00096520</name>
</gene>
<dbReference type="SUPFAM" id="SSF50044">
    <property type="entry name" value="SH3-domain"/>
    <property type="match status" value="1"/>
</dbReference>
<dbReference type="Gene3D" id="2.30.30.40">
    <property type="entry name" value="SH3 Domains"/>
    <property type="match status" value="1"/>
</dbReference>
<dbReference type="SMART" id="SM00326">
    <property type="entry name" value="SH3"/>
    <property type="match status" value="1"/>
</dbReference>
<evidence type="ECO:0000256" key="1">
    <source>
        <dbReference type="ARBA" id="ARBA00022443"/>
    </source>
</evidence>
<comment type="caution">
    <text evidence="6">The sequence shown here is derived from an EMBL/GenBank/DDBJ whole genome shotgun (WGS) entry which is preliminary data.</text>
</comment>